<comment type="similarity">
    <text evidence="2">Belongs to the UPF0410 family.</text>
</comment>
<dbReference type="InterPro" id="IPR007341">
    <property type="entry name" value="Transgly_assoc"/>
</dbReference>
<dbReference type="AlphaFoldDB" id="A0A7W8MQP0"/>
<organism evidence="8 9">
    <name type="scientific">Tunturiibacter empetritectus</name>
    <dbReference type="NCBI Taxonomy" id="3069691"/>
    <lineage>
        <taxon>Bacteria</taxon>
        <taxon>Pseudomonadati</taxon>
        <taxon>Acidobacteriota</taxon>
        <taxon>Terriglobia</taxon>
        <taxon>Terriglobales</taxon>
        <taxon>Acidobacteriaceae</taxon>
        <taxon>Tunturiibacter</taxon>
    </lineage>
</organism>
<keyword evidence="9" id="KW-1185">Reference proteome</keyword>
<protein>
    <submittedName>
        <fullName evidence="8">Membrane protein YeaQ/YmgE (Transglycosylase-associated protein family)</fullName>
    </submittedName>
</protein>
<name>A0A7W8MQP0_9BACT</name>
<keyword evidence="3" id="KW-1003">Cell membrane</keyword>
<evidence type="ECO:0000313" key="8">
    <source>
        <dbReference type="EMBL" id="MBB5316931.1"/>
    </source>
</evidence>
<comment type="caution">
    <text evidence="8">The sequence shown here is derived from an EMBL/GenBank/DDBJ whole genome shotgun (WGS) entry which is preliminary data.</text>
</comment>
<dbReference type="EMBL" id="JACHDY010000002">
    <property type="protein sequence ID" value="MBB5316931.1"/>
    <property type="molecule type" value="Genomic_DNA"/>
</dbReference>
<evidence type="ECO:0000256" key="2">
    <source>
        <dbReference type="ARBA" id="ARBA00011006"/>
    </source>
</evidence>
<comment type="subcellular location">
    <subcellularLocation>
        <location evidence="1">Cell membrane</location>
        <topology evidence="1">Multi-pass membrane protein</topology>
    </subcellularLocation>
</comment>
<dbReference type="PANTHER" id="PTHR33884">
    <property type="entry name" value="UPF0410 PROTEIN YMGE"/>
    <property type="match status" value="1"/>
</dbReference>
<reference evidence="8" key="1">
    <citation type="submission" date="2020-08" db="EMBL/GenBank/DDBJ databases">
        <title>Genomic Encyclopedia of Type Strains, Phase IV (KMG-V): Genome sequencing to study the core and pangenomes of soil and plant-associated prokaryotes.</title>
        <authorList>
            <person name="Whitman W."/>
        </authorList>
    </citation>
    <scope>NUCLEOTIDE SEQUENCE [LARGE SCALE GENOMIC DNA]</scope>
    <source>
        <strain evidence="8">M8UP27</strain>
    </source>
</reference>
<evidence type="ECO:0000256" key="4">
    <source>
        <dbReference type="ARBA" id="ARBA00022692"/>
    </source>
</evidence>
<sequence>MFIIWWIIVGLIAGFLTGKLMKGSGYGAIGDIVIGIIGAVIGGFIMQKLGYAGSGGLIYTVIVAIVGAVLLTLLLRLVTGNRARNL</sequence>
<feature type="transmembrane region" description="Helical" evidence="7">
    <location>
        <begin position="28"/>
        <end position="45"/>
    </location>
</feature>
<keyword evidence="4 7" id="KW-0812">Transmembrane</keyword>
<evidence type="ECO:0000256" key="6">
    <source>
        <dbReference type="ARBA" id="ARBA00023136"/>
    </source>
</evidence>
<dbReference type="PANTHER" id="PTHR33884:SF3">
    <property type="entry name" value="UPF0410 PROTEIN YMGE"/>
    <property type="match status" value="1"/>
</dbReference>
<gene>
    <name evidence="8" type="ORF">HDF09_001600</name>
</gene>
<evidence type="ECO:0000256" key="7">
    <source>
        <dbReference type="SAM" id="Phobius"/>
    </source>
</evidence>
<dbReference type="Proteomes" id="UP000568106">
    <property type="component" value="Unassembled WGS sequence"/>
</dbReference>
<proteinExistence type="inferred from homology"/>
<keyword evidence="5 7" id="KW-1133">Transmembrane helix</keyword>
<feature type="transmembrane region" description="Helical" evidence="7">
    <location>
        <begin position="57"/>
        <end position="78"/>
    </location>
</feature>
<dbReference type="GO" id="GO:0005886">
    <property type="term" value="C:plasma membrane"/>
    <property type="evidence" value="ECO:0007669"/>
    <property type="project" value="UniProtKB-SubCell"/>
</dbReference>
<accession>A0A7W8MQP0</accession>
<keyword evidence="6 7" id="KW-0472">Membrane</keyword>
<evidence type="ECO:0000256" key="5">
    <source>
        <dbReference type="ARBA" id="ARBA00022989"/>
    </source>
</evidence>
<evidence type="ECO:0000256" key="3">
    <source>
        <dbReference type="ARBA" id="ARBA00022475"/>
    </source>
</evidence>
<evidence type="ECO:0000313" key="9">
    <source>
        <dbReference type="Proteomes" id="UP000568106"/>
    </source>
</evidence>
<evidence type="ECO:0000256" key="1">
    <source>
        <dbReference type="ARBA" id="ARBA00004651"/>
    </source>
</evidence>
<dbReference type="Pfam" id="PF04226">
    <property type="entry name" value="Transgly_assoc"/>
    <property type="match status" value="1"/>
</dbReference>